<sequence length="90" mass="10375">MQSWKDFQKELMKNPEFVREYKKLEPKYKLISQLIGARLKKGLTQKELAQKIGTKQSAIARIEAGNVNPTVNFLEKVAQALGQKLVIEFR</sequence>
<proteinExistence type="predicted"/>
<dbReference type="PROSITE" id="PS50943">
    <property type="entry name" value="HTH_CROC1"/>
    <property type="match status" value="1"/>
</dbReference>
<accession>A0A1F8C2F3</accession>
<dbReference type="GO" id="GO:0003677">
    <property type="term" value="F:DNA binding"/>
    <property type="evidence" value="ECO:0007669"/>
    <property type="project" value="UniProtKB-KW"/>
</dbReference>
<dbReference type="PANTHER" id="PTHR46797:SF1">
    <property type="entry name" value="METHYLPHOSPHONATE SYNTHASE"/>
    <property type="match status" value="1"/>
</dbReference>
<dbReference type="InterPro" id="IPR010982">
    <property type="entry name" value="Lambda_DNA-bd_dom_sf"/>
</dbReference>
<dbReference type="SMART" id="SM00530">
    <property type="entry name" value="HTH_XRE"/>
    <property type="match status" value="1"/>
</dbReference>
<protein>
    <submittedName>
        <fullName evidence="3">Transcriptional regulator</fullName>
    </submittedName>
</protein>
<feature type="domain" description="HTH cro/C1-type" evidence="2">
    <location>
        <begin position="34"/>
        <end position="89"/>
    </location>
</feature>
<dbReference type="GO" id="GO:0003700">
    <property type="term" value="F:DNA-binding transcription factor activity"/>
    <property type="evidence" value="ECO:0007669"/>
    <property type="project" value="TreeGrafter"/>
</dbReference>
<dbReference type="Pfam" id="PF01381">
    <property type="entry name" value="HTH_3"/>
    <property type="match status" value="1"/>
</dbReference>
<evidence type="ECO:0000313" key="4">
    <source>
        <dbReference type="Proteomes" id="UP000178429"/>
    </source>
</evidence>
<dbReference type="AlphaFoldDB" id="A0A1F8C2F3"/>
<dbReference type="InterPro" id="IPR001387">
    <property type="entry name" value="Cro/C1-type_HTH"/>
</dbReference>
<evidence type="ECO:0000259" key="2">
    <source>
        <dbReference type="PROSITE" id="PS50943"/>
    </source>
</evidence>
<evidence type="ECO:0000256" key="1">
    <source>
        <dbReference type="ARBA" id="ARBA00023125"/>
    </source>
</evidence>
<dbReference type="Gene3D" id="1.10.260.40">
    <property type="entry name" value="lambda repressor-like DNA-binding domains"/>
    <property type="match status" value="1"/>
</dbReference>
<comment type="caution">
    <text evidence="3">The sequence shown here is derived from an EMBL/GenBank/DDBJ whole genome shotgun (WGS) entry which is preliminary data.</text>
</comment>
<dbReference type="STRING" id="1802525.A2975_00310"/>
<dbReference type="InterPro" id="IPR050807">
    <property type="entry name" value="TransReg_Diox_bact_type"/>
</dbReference>
<dbReference type="SUPFAM" id="SSF47413">
    <property type="entry name" value="lambda repressor-like DNA-binding domains"/>
    <property type="match status" value="1"/>
</dbReference>
<dbReference type="PANTHER" id="PTHR46797">
    <property type="entry name" value="HTH-TYPE TRANSCRIPTIONAL REGULATOR"/>
    <property type="match status" value="1"/>
</dbReference>
<organism evidence="3 4">
    <name type="scientific">Candidatus Woesebacteria bacterium RIFCSPLOWO2_01_FULL_44_14</name>
    <dbReference type="NCBI Taxonomy" id="1802525"/>
    <lineage>
        <taxon>Bacteria</taxon>
        <taxon>Candidatus Woeseibacteriota</taxon>
    </lineage>
</organism>
<name>A0A1F8C2F3_9BACT</name>
<reference evidence="3 4" key="1">
    <citation type="journal article" date="2016" name="Nat. Commun.">
        <title>Thousands of microbial genomes shed light on interconnected biogeochemical processes in an aquifer system.</title>
        <authorList>
            <person name="Anantharaman K."/>
            <person name="Brown C.T."/>
            <person name="Hug L.A."/>
            <person name="Sharon I."/>
            <person name="Castelle C.J."/>
            <person name="Probst A.J."/>
            <person name="Thomas B.C."/>
            <person name="Singh A."/>
            <person name="Wilkins M.J."/>
            <person name="Karaoz U."/>
            <person name="Brodie E.L."/>
            <person name="Williams K.H."/>
            <person name="Hubbard S.S."/>
            <person name="Banfield J.F."/>
        </authorList>
    </citation>
    <scope>NUCLEOTIDE SEQUENCE [LARGE SCALE GENOMIC DNA]</scope>
</reference>
<dbReference type="EMBL" id="MGHL01000008">
    <property type="protein sequence ID" value="OGM69785.1"/>
    <property type="molecule type" value="Genomic_DNA"/>
</dbReference>
<dbReference type="GO" id="GO:0005829">
    <property type="term" value="C:cytosol"/>
    <property type="evidence" value="ECO:0007669"/>
    <property type="project" value="TreeGrafter"/>
</dbReference>
<gene>
    <name evidence="3" type="ORF">A2975_00310</name>
</gene>
<keyword evidence="1" id="KW-0238">DNA-binding</keyword>
<dbReference type="Proteomes" id="UP000178429">
    <property type="component" value="Unassembled WGS sequence"/>
</dbReference>
<evidence type="ECO:0000313" key="3">
    <source>
        <dbReference type="EMBL" id="OGM69785.1"/>
    </source>
</evidence>
<dbReference type="CDD" id="cd00093">
    <property type="entry name" value="HTH_XRE"/>
    <property type="match status" value="1"/>
</dbReference>